<feature type="compositionally biased region" description="Pro residues" evidence="1">
    <location>
        <begin position="143"/>
        <end position="153"/>
    </location>
</feature>
<gene>
    <name evidence="2" type="ORF">URODEC1_LOCUS14129</name>
</gene>
<reference evidence="2 3" key="2">
    <citation type="submission" date="2024-10" db="EMBL/GenBank/DDBJ databases">
        <authorList>
            <person name="Ryan C."/>
        </authorList>
    </citation>
    <scope>NUCLEOTIDE SEQUENCE [LARGE SCALE GENOMIC DNA]</scope>
</reference>
<evidence type="ECO:0000256" key="1">
    <source>
        <dbReference type="SAM" id="MobiDB-lite"/>
    </source>
</evidence>
<sequence>MAPRNSPSRHVEVLVRAFCNAIRRVQPGGIAGFFPRRRHHVAGYARRGLRVRNSGLRDPRLGVAPRRPRGHLPGGLRRSARMRVGGRRPRPIGLSNNVPAAAPAPPRADSPPPPVMGFCPTHGWTNFIPPLHAEADPTAAGPSAPPPLAPATPPYRRLPTPTPASPSSLSRTWTPDRVHIPGLNSVATRPPTPAPPGFGGGFLASPGFGNGGGIFNPSIEGPPATTVAARRGAAPAYTNRFTNAGSAAPAPHASAPARWNATAAANRRPGVTPPWRRAPNEEEARSIWNGPANHGSSSSEEYSPA</sequence>
<feature type="region of interest" description="Disordered" evidence="1">
    <location>
        <begin position="56"/>
        <end position="113"/>
    </location>
</feature>
<feature type="compositionally biased region" description="Low complexity" evidence="1">
    <location>
        <begin position="245"/>
        <end position="269"/>
    </location>
</feature>
<dbReference type="AlphaFoldDB" id="A0ABC8WIS2"/>
<evidence type="ECO:0000313" key="3">
    <source>
        <dbReference type="Proteomes" id="UP001497457"/>
    </source>
</evidence>
<feature type="compositionally biased region" description="Basic residues" evidence="1">
    <location>
        <begin position="78"/>
        <end position="90"/>
    </location>
</feature>
<accession>A0ABC8WIS2</accession>
<evidence type="ECO:0000313" key="2">
    <source>
        <dbReference type="EMBL" id="CAL4910071.1"/>
    </source>
</evidence>
<feature type="compositionally biased region" description="Polar residues" evidence="1">
    <location>
        <begin position="294"/>
        <end position="305"/>
    </location>
</feature>
<feature type="compositionally biased region" description="Low complexity" evidence="1">
    <location>
        <begin position="154"/>
        <end position="172"/>
    </location>
</feature>
<protein>
    <submittedName>
        <fullName evidence="2">Uncharacterized protein</fullName>
    </submittedName>
</protein>
<feature type="compositionally biased region" description="Pro residues" evidence="1">
    <location>
        <begin position="102"/>
        <end position="113"/>
    </location>
</feature>
<proteinExistence type="predicted"/>
<name>A0ABC8WIS2_9POAL</name>
<dbReference type="EMBL" id="OZ075122">
    <property type="protein sequence ID" value="CAL4910071.1"/>
    <property type="molecule type" value="Genomic_DNA"/>
</dbReference>
<keyword evidence="3" id="KW-1185">Reference proteome</keyword>
<feature type="region of interest" description="Disordered" evidence="1">
    <location>
        <begin position="245"/>
        <end position="305"/>
    </location>
</feature>
<reference evidence="3" key="1">
    <citation type="submission" date="2024-06" db="EMBL/GenBank/DDBJ databases">
        <authorList>
            <person name="Ryan C."/>
        </authorList>
    </citation>
    <scope>NUCLEOTIDE SEQUENCE [LARGE SCALE GENOMIC DNA]</scope>
</reference>
<dbReference type="Proteomes" id="UP001497457">
    <property type="component" value="Chromosome 12b"/>
</dbReference>
<feature type="region of interest" description="Disordered" evidence="1">
    <location>
        <begin position="130"/>
        <end position="176"/>
    </location>
</feature>
<organism evidence="2 3">
    <name type="scientific">Urochloa decumbens</name>
    <dbReference type="NCBI Taxonomy" id="240449"/>
    <lineage>
        <taxon>Eukaryota</taxon>
        <taxon>Viridiplantae</taxon>
        <taxon>Streptophyta</taxon>
        <taxon>Embryophyta</taxon>
        <taxon>Tracheophyta</taxon>
        <taxon>Spermatophyta</taxon>
        <taxon>Magnoliopsida</taxon>
        <taxon>Liliopsida</taxon>
        <taxon>Poales</taxon>
        <taxon>Poaceae</taxon>
        <taxon>PACMAD clade</taxon>
        <taxon>Panicoideae</taxon>
        <taxon>Panicodae</taxon>
        <taxon>Paniceae</taxon>
        <taxon>Melinidinae</taxon>
        <taxon>Urochloa</taxon>
    </lineage>
</organism>